<dbReference type="Gene3D" id="3.40.50.1010">
    <property type="entry name" value="5'-nuclease"/>
    <property type="match status" value="1"/>
</dbReference>
<dbReference type="CDD" id="cd18722">
    <property type="entry name" value="PIN_NicB-like"/>
    <property type="match status" value="1"/>
</dbReference>
<dbReference type="OrthoDB" id="9809421at2"/>
<dbReference type="GO" id="GO:0004540">
    <property type="term" value="F:RNA nuclease activity"/>
    <property type="evidence" value="ECO:0007669"/>
    <property type="project" value="InterPro"/>
</dbReference>
<keyword evidence="3" id="KW-1185">Reference proteome</keyword>
<dbReference type="Pfam" id="PF01936">
    <property type="entry name" value="NYN"/>
    <property type="match status" value="1"/>
</dbReference>
<sequence>MNRVVGYIDGFNLFFGLRDSGLRRYYWLSPELLIQNLMKPWQTLAGVRYFSARISPSPGDPDKHLRQQTYLEAVETLAGVEAIYGHYLSKPKQCRACGAQWQQAEEKMTDVNIAVRLLADAMDDAFDTAMIISADSDLVPPVEAVRARFPAKRIIIASPPARHSTKLAAAANACFTIGRKKLQDSQLPDTITKPDGFVLSRPASWN</sequence>
<dbReference type="EMBL" id="VLKP01000020">
    <property type="protein sequence ID" value="TWI05387.1"/>
    <property type="molecule type" value="Genomic_DNA"/>
</dbReference>
<proteinExistence type="predicted"/>
<dbReference type="Proteomes" id="UP000316471">
    <property type="component" value="Unassembled WGS sequence"/>
</dbReference>
<evidence type="ECO:0000313" key="3">
    <source>
        <dbReference type="Proteomes" id="UP000316471"/>
    </source>
</evidence>
<dbReference type="AlphaFoldDB" id="A0A562LCL8"/>
<dbReference type="InterPro" id="IPR021139">
    <property type="entry name" value="NYN"/>
</dbReference>
<name>A0A562LCL8_9GAMM</name>
<feature type="domain" description="NYN" evidence="1">
    <location>
        <begin position="96"/>
        <end position="174"/>
    </location>
</feature>
<protein>
    <submittedName>
        <fullName evidence="2">NYN domain-containing protein</fullName>
    </submittedName>
</protein>
<reference evidence="2 3" key="1">
    <citation type="journal article" date="2015" name="Stand. Genomic Sci.">
        <title>Genomic Encyclopedia of Bacterial and Archaeal Type Strains, Phase III: the genomes of soil and plant-associated and newly described type strains.</title>
        <authorList>
            <person name="Whitman W.B."/>
            <person name="Woyke T."/>
            <person name="Klenk H.P."/>
            <person name="Zhou Y."/>
            <person name="Lilburn T.G."/>
            <person name="Beck B.J."/>
            <person name="De Vos P."/>
            <person name="Vandamme P."/>
            <person name="Eisen J.A."/>
            <person name="Garrity G."/>
            <person name="Hugenholtz P."/>
            <person name="Kyrpides N.C."/>
        </authorList>
    </citation>
    <scope>NUCLEOTIDE SEQUENCE [LARGE SCALE GENOMIC DNA]</scope>
    <source>
        <strain evidence="2 3">CGMCC 1.10136</strain>
    </source>
</reference>
<dbReference type="RefSeq" id="WP_144817120.1">
    <property type="nucleotide sequence ID" value="NZ_VLKP01000020.1"/>
</dbReference>
<accession>A0A562LCL8</accession>
<evidence type="ECO:0000259" key="1">
    <source>
        <dbReference type="Pfam" id="PF01936"/>
    </source>
</evidence>
<gene>
    <name evidence="2" type="ORF">IP93_03059</name>
</gene>
<evidence type="ECO:0000313" key="2">
    <source>
        <dbReference type="EMBL" id="TWI05387.1"/>
    </source>
</evidence>
<comment type="caution">
    <text evidence="2">The sequence shown here is derived from an EMBL/GenBank/DDBJ whole genome shotgun (WGS) entry which is preliminary data.</text>
</comment>
<organism evidence="2 3">
    <name type="scientific">Aerolutibacter ruishenii</name>
    <dbReference type="NCBI Taxonomy" id="686800"/>
    <lineage>
        <taxon>Bacteria</taxon>
        <taxon>Pseudomonadati</taxon>
        <taxon>Pseudomonadota</taxon>
        <taxon>Gammaproteobacteria</taxon>
        <taxon>Lysobacterales</taxon>
        <taxon>Lysobacteraceae</taxon>
        <taxon>Aerolutibacter</taxon>
    </lineage>
</organism>